<name>A0A0E9PI15_ANGAN</name>
<accession>A0A0E9PI15</accession>
<reference evidence="1" key="2">
    <citation type="journal article" date="2015" name="Fish Shellfish Immunol.">
        <title>Early steps in the European eel (Anguilla anguilla)-Vibrio vulnificus interaction in the gills: Role of the RtxA13 toxin.</title>
        <authorList>
            <person name="Callol A."/>
            <person name="Pajuelo D."/>
            <person name="Ebbesson L."/>
            <person name="Teles M."/>
            <person name="MacKenzie S."/>
            <person name="Amaro C."/>
        </authorList>
    </citation>
    <scope>NUCLEOTIDE SEQUENCE</scope>
</reference>
<sequence length="47" mass="5367">MLQCKPCTLHDSVHRPHLNSFSKTQCITHGQAGVRTCKFKGLFLFCF</sequence>
<reference evidence="1" key="1">
    <citation type="submission" date="2014-11" db="EMBL/GenBank/DDBJ databases">
        <authorList>
            <person name="Amaro Gonzalez C."/>
        </authorList>
    </citation>
    <scope>NUCLEOTIDE SEQUENCE</scope>
</reference>
<dbReference type="EMBL" id="GBXM01104655">
    <property type="protein sequence ID" value="JAH03922.1"/>
    <property type="molecule type" value="Transcribed_RNA"/>
</dbReference>
<protein>
    <submittedName>
        <fullName evidence="1">Uncharacterized protein</fullName>
    </submittedName>
</protein>
<dbReference type="AlphaFoldDB" id="A0A0E9PI15"/>
<organism evidence="1">
    <name type="scientific">Anguilla anguilla</name>
    <name type="common">European freshwater eel</name>
    <name type="synonym">Muraena anguilla</name>
    <dbReference type="NCBI Taxonomy" id="7936"/>
    <lineage>
        <taxon>Eukaryota</taxon>
        <taxon>Metazoa</taxon>
        <taxon>Chordata</taxon>
        <taxon>Craniata</taxon>
        <taxon>Vertebrata</taxon>
        <taxon>Euteleostomi</taxon>
        <taxon>Actinopterygii</taxon>
        <taxon>Neopterygii</taxon>
        <taxon>Teleostei</taxon>
        <taxon>Anguilliformes</taxon>
        <taxon>Anguillidae</taxon>
        <taxon>Anguilla</taxon>
    </lineage>
</organism>
<evidence type="ECO:0000313" key="1">
    <source>
        <dbReference type="EMBL" id="JAH03922.1"/>
    </source>
</evidence>
<proteinExistence type="predicted"/>